<accession>A0AAN7KHN0</accession>
<dbReference type="InterPro" id="IPR003441">
    <property type="entry name" value="NAC-dom"/>
</dbReference>
<evidence type="ECO:0000256" key="3">
    <source>
        <dbReference type="ARBA" id="ARBA00023163"/>
    </source>
</evidence>
<proteinExistence type="predicted"/>
<feature type="domain" description="NAC" evidence="5">
    <location>
        <begin position="6"/>
        <end position="165"/>
    </location>
</feature>
<dbReference type="Gene3D" id="2.170.150.80">
    <property type="entry name" value="NAC domain"/>
    <property type="match status" value="1"/>
</dbReference>
<dbReference type="Proteomes" id="UP001346149">
    <property type="component" value="Unassembled WGS sequence"/>
</dbReference>
<keyword evidence="3" id="KW-0804">Transcription</keyword>
<dbReference type="AlphaFoldDB" id="A0AAN7KHN0"/>
<evidence type="ECO:0000313" key="6">
    <source>
        <dbReference type="EMBL" id="KAK4764828.1"/>
    </source>
</evidence>
<evidence type="ECO:0000313" key="7">
    <source>
        <dbReference type="Proteomes" id="UP001346149"/>
    </source>
</evidence>
<protein>
    <recommendedName>
        <fullName evidence="5">NAC domain-containing protein</fullName>
    </recommendedName>
</protein>
<dbReference type="Pfam" id="PF02365">
    <property type="entry name" value="NAM"/>
    <property type="match status" value="1"/>
</dbReference>
<dbReference type="EMBL" id="JAXQNO010000023">
    <property type="protein sequence ID" value="KAK4764828.1"/>
    <property type="molecule type" value="Genomic_DNA"/>
</dbReference>
<sequence length="212" mass="24336">MDDHPPPAGFRFYPTEEELVSFYLQNKLQGTRPEMHQIIPVVSIYDIEPWHLPELSGELCRGDTEQWFFFVPRQEREARGGRPTRTTSSGYWKATGSPSYVYSSDNKVIGLKKSMVFYEGKAPAGKKTKWKMNEYRVIQHVTDHSSGDDTPKLRNEFTLCRVYVVCGSFRAFDRRPMEAMPEEAQSGHNMAEVEGPIEFNEYTGSSSWGGLY</sequence>
<name>A0AAN7KHN0_TRANT</name>
<gene>
    <name evidence="6" type="ORF">SAY86_025918</name>
</gene>
<dbReference type="InterPro" id="IPR036093">
    <property type="entry name" value="NAC_dom_sf"/>
</dbReference>
<reference evidence="6 7" key="1">
    <citation type="journal article" date="2023" name="Hortic Res">
        <title>Pangenome of water caltrop reveals structural variations and asymmetric subgenome divergence after allopolyploidization.</title>
        <authorList>
            <person name="Zhang X."/>
            <person name="Chen Y."/>
            <person name="Wang L."/>
            <person name="Yuan Y."/>
            <person name="Fang M."/>
            <person name="Shi L."/>
            <person name="Lu R."/>
            <person name="Comes H.P."/>
            <person name="Ma Y."/>
            <person name="Chen Y."/>
            <person name="Huang G."/>
            <person name="Zhou Y."/>
            <person name="Zheng Z."/>
            <person name="Qiu Y."/>
        </authorList>
    </citation>
    <scope>NUCLEOTIDE SEQUENCE [LARGE SCALE GENOMIC DNA]</scope>
    <source>
        <strain evidence="6">F231</strain>
    </source>
</reference>
<dbReference type="PROSITE" id="PS51005">
    <property type="entry name" value="NAC"/>
    <property type="match status" value="1"/>
</dbReference>
<dbReference type="GO" id="GO:0003677">
    <property type="term" value="F:DNA binding"/>
    <property type="evidence" value="ECO:0007669"/>
    <property type="project" value="UniProtKB-KW"/>
</dbReference>
<keyword evidence="2" id="KW-0238">DNA-binding</keyword>
<keyword evidence="4" id="KW-0539">Nucleus</keyword>
<dbReference type="GO" id="GO:0006355">
    <property type="term" value="P:regulation of DNA-templated transcription"/>
    <property type="evidence" value="ECO:0007669"/>
    <property type="project" value="InterPro"/>
</dbReference>
<evidence type="ECO:0000259" key="5">
    <source>
        <dbReference type="PROSITE" id="PS51005"/>
    </source>
</evidence>
<organism evidence="6 7">
    <name type="scientific">Trapa natans</name>
    <name type="common">Water chestnut</name>
    <dbReference type="NCBI Taxonomy" id="22666"/>
    <lineage>
        <taxon>Eukaryota</taxon>
        <taxon>Viridiplantae</taxon>
        <taxon>Streptophyta</taxon>
        <taxon>Embryophyta</taxon>
        <taxon>Tracheophyta</taxon>
        <taxon>Spermatophyta</taxon>
        <taxon>Magnoliopsida</taxon>
        <taxon>eudicotyledons</taxon>
        <taxon>Gunneridae</taxon>
        <taxon>Pentapetalae</taxon>
        <taxon>rosids</taxon>
        <taxon>malvids</taxon>
        <taxon>Myrtales</taxon>
        <taxon>Lythraceae</taxon>
        <taxon>Trapa</taxon>
    </lineage>
</organism>
<dbReference type="PANTHER" id="PTHR31744">
    <property type="entry name" value="PROTEIN CUP-SHAPED COTYLEDON 2-RELATED"/>
    <property type="match status" value="1"/>
</dbReference>
<evidence type="ECO:0000256" key="2">
    <source>
        <dbReference type="ARBA" id="ARBA00023125"/>
    </source>
</evidence>
<evidence type="ECO:0000256" key="4">
    <source>
        <dbReference type="ARBA" id="ARBA00023242"/>
    </source>
</evidence>
<keyword evidence="1" id="KW-0805">Transcription regulation</keyword>
<evidence type="ECO:0000256" key="1">
    <source>
        <dbReference type="ARBA" id="ARBA00023015"/>
    </source>
</evidence>
<comment type="caution">
    <text evidence="6">The sequence shown here is derived from an EMBL/GenBank/DDBJ whole genome shotgun (WGS) entry which is preliminary data.</text>
</comment>
<dbReference type="SUPFAM" id="SSF101941">
    <property type="entry name" value="NAC domain"/>
    <property type="match status" value="1"/>
</dbReference>
<dbReference type="PANTHER" id="PTHR31744:SF220">
    <property type="entry name" value="LOW QUALITY PROTEIN: NAC DOMAIN-CONTAINING PROTEIN 90-LIKE"/>
    <property type="match status" value="1"/>
</dbReference>
<keyword evidence="7" id="KW-1185">Reference proteome</keyword>